<proteinExistence type="predicted"/>
<name>A0A9P3H5J5_9FUNG</name>
<feature type="region of interest" description="Disordered" evidence="1">
    <location>
        <begin position="417"/>
        <end position="555"/>
    </location>
</feature>
<sequence length="694" mass="76139">MHPAGPDKTTTLSSTQQSQERQQQSRPYRHQPVKIHSIITSSHTGSNLPRISPPSSFSASTDNFFASSPLTATTAASSCSPTMSPIYTHAHDHTDNSSNSSYPPSAFENRRRRVRADSTAAREAMESAIQARLDLITTRLDAFNHQSHELYARTQALAKEFTEKSKRMYRVEDHLLRIQGKPGLSESFIEHGGSMSRRRLTNDLEELSMGVRTLRKKFQVAGSVVATVGWWRHLKEMKDQNLTMPVAGNDGHRSDARPSTASSIDHDPESSSTSSSPVAFTAGEMPDDPESSPPGRSLSQKEGRSLQNIFIANEEIHSKSPTTSHPFMGLRSPPLTPKGPLAGSSLSSLQESSHHHHKSRPLSIIPDLEETSMALSGIASPEMTPLNTMNTTTVMMAEMPPSFPLIDDALLEKLTPSHVDSEQESNESNLRTEEGEERSALPSASAPSSLDVFSSPTAASEQKPQETDSAESQDTAEQLERIEREIEDDDWEAIENEPEMESLSPVQVASAEDASTEDAPAVAHITSVESLSESLNEETLQETAPLAEIDETDPSATEVTLVESVSAIDKEQDPAEQDCQINTTNDEVGSEDRDPEEVDGWVQALWRFLVRAEYFFLGTAVLGAFMPENWWALCAGFFSAVMYGMLVIRHRFLTSDRAQSVEGSSDGRQQGPVPPQPPKGNVRRRRVHAGSRSS</sequence>
<feature type="compositionally biased region" description="Polar residues" evidence="1">
    <location>
        <begin position="659"/>
        <end position="668"/>
    </location>
</feature>
<dbReference type="EMBL" id="BQFW01000004">
    <property type="protein sequence ID" value="GJJ70400.1"/>
    <property type="molecule type" value="Genomic_DNA"/>
</dbReference>
<feature type="compositionally biased region" description="Basic residues" evidence="1">
    <location>
        <begin position="681"/>
        <end position="694"/>
    </location>
</feature>
<feature type="region of interest" description="Disordered" evidence="1">
    <location>
        <begin position="88"/>
        <end position="117"/>
    </location>
</feature>
<keyword evidence="2" id="KW-1133">Transmembrane helix</keyword>
<comment type="caution">
    <text evidence="3">The sequence shown here is derived from an EMBL/GenBank/DDBJ whole genome shotgun (WGS) entry which is preliminary data.</text>
</comment>
<feature type="compositionally biased region" description="Basic and acidic residues" evidence="1">
    <location>
        <begin position="430"/>
        <end position="439"/>
    </location>
</feature>
<dbReference type="OrthoDB" id="2407485at2759"/>
<feature type="region of interest" description="Disordered" evidence="1">
    <location>
        <begin position="1"/>
        <end position="31"/>
    </location>
</feature>
<feature type="compositionally biased region" description="Low complexity" evidence="1">
    <location>
        <begin position="440"/>
        <end position="450"/>
    </location>
</feature>
<accession>A0A9P3H5J5</accession>
<evidence type="ECO:0000313" key="4">
    <source>
        <dbReference type="Proteomes" id="UP000827284"/>
    </source>
</evidence>
<feature type="compositionally biased region" description="Polar residues" evidence="1">
    <location>
        <begin position="451"/>
        <end position="462"/>
    </location>
</feature>
<keyword evidence="2" id="KW-0472">Membrane</keyword>
<feature type="region of interest" description="Disordered" evidence="1">
    <location>
        <begin position="314"/>
        <end position="361"/>
    </location>
</feature>
<keyword evidence="2" id="KW-0812">Transmembrane</keyword>
<feature type="region of interest" description="Disordered" evidence="1">
    <location>
        <begin position="243"/>
        <end position="302"/>
    </location>
</feature>
<protein>
    <submittedName>
        <fullName evidence="3">Uncharacterized protein</fullName>
    </submittedName>
</protein>
<dbReference type="Proteomes" id="UP000827284">
    <property type="component" value="Unassembled WGS sequence"/>
</dbReference>
<feature type="region of interest" description="Disordered" evidence="1">
    <location>
        <begin position="659"/>
        <end position="694"/>
    </location>
</feature>
<feature type="transmembrane region" description="Helical" evidence="2">
    <location>
        <begin position="630"/>
        <end position="648"/>
    </location>
</feature>
<keyword evidence="4" id="KW-1185">Reference proteome</keyword>
<organism evidence="3 4">
    <name type="scientific">Entomortierella parvispora</name>
    <dbReference type="NCBI Taxonomy" id="205924"/>
    <lineage>
        <taxon>Eukaryota</taxon>
        <taxon>Fungi</taxon>
        <taxon>Fungi incertae sedis</taxon>
        <taxon>Mucoromycota</taxon>
        <taxon>Mortierellomycotina</taxon>
        <taxon>Mortierellomycetes</taxon>
        <taxon>Mortierellales</taxon>
        <taxon>Mortierellaceae</taxon>
        <taxon>Entomortierella</taxon>
    </lineage>
</organism>
<evidence type="ECO:0000256" key="1">
    <source>
        <dbReference type="SAM" id="MobiDB-lite"/>
    </source>
</evidence>
<dbReference type="AlphaFoldDB" id="A0A9P3H5J5"/>
<feature type="compositionally biased region" description="Acidic residues" evidence="1">
    <location>
        <begin position="485"/>
        <end position="500"/>
    </location>
</feature>
<feature type="compositionally biased region" description="Low complexity" evidence="1">
    <location>
        <begin position="9"/>
        <end position="25"/>
    </location>
</feature>
<gene>
    <name evidence="3" type="ORF">EMPS_02749</name>
</gene>
<evidence type="ECO:0000256" key="2">
    <source>
        <dbReference type="SAM" id="Phobius"/>
    </source>
</evidence>
<reference evidence="3" key="1">
    <citation type="submission" date="2021-11" db="EMBL/GenBank/DDBJ databases">
        <authorList>
            <person name="Herlambang A."/>
            <person name="Guo Y."/>
            <person name="Takashima Y."/>
            <person name="Nishizawa T."/>
        </authorList>
    </citation>
    <scope>NUCLEOTIDE SEQUENCE</scope>
    <source>
        <strain evidence="3">E1425</strain>
    </source>
</reference>
<reference evidence="3" key="2">
    <citation type="journal article" date="2022" name="Microbiol. Resour. Announc.">
        <title>Whole-Genome Sequence of Entomortierella parvispora E1425, a Mucoromycotan Fungus Associated with Burkholderiaceae-Related Endosymbiotic Bacteria.</title>
        <authorList>
            <person name="Herlambang A."/>
            <person name="Guo Y."/>
            <person name="Takashima Y."/>
            <person name="Narisawa K."/>
            <person name="Ohta H."/>
            <person name="Nishizawa T."/>
        </authorList>
    </citation>
    <scope>NUCLEOTIDE SEQUENCE</scope>
    <source>
        <strain evidence="3">E1425</strain>
    </source>
</reference>
<evidence type="ECO:0000313" key="3">
    <source>
        <dbReference type="EMBL" id="GJJ70400.1"/>
    </source>
</evidence>
<feature type="region of interest" description="Disordered" evidence="1">
    <location>
        <begin position="570"/>
        <end position="596"/>
    </location>
</feature>